<dbReference type="EMBL" id="KV417595">
    <property type="protein sequence ID" value="KZP16260.1"/>
    <property type="molecule type" value="Genomic_DNA"/>
</dbReference>
<sequence length="83" mass="8872">MAIQGKIAENCLPKSSGKCGPATRVQISACLTRLVAADYCRPPSSSSSSSPCRSMLFVSRRSPWLTLDALNAARARNVTSTRN</sequence>
<gene>
    <name evidence="1" type="ORF">FIBSPDRAFT_866099</name>
</gene>
<dbReference type="Proteomes" id="UP000076532">
    <property type="component" value="Unassembled WGS sequence"/>
</dbReference>
<dbReference type="AlphaFoldDB" id="A0A166EYT9"/>
<proteinExistence type="predicted"/>
<name>A0A166EYT9_9AGAM</name>
<evidence type="ECO:0000313" key="2">
    <source>
        <dbReference type="Proteomes" id="UP000076532"/>
    </source>
</evidence>
<reference evidence="1 2" key="1">
    <citation type="journal article" date="2016" name="Mol. Biol. Evol.">
        <title>Comparative Genomics of Early-Diverging Mushroom-Forming Fungi Provides Insights into the Origins of Lignocellulose Decay Capabilities.</title>
        <authorList>
            <person name="Nagy L.G."/>
            <person name="Riley R."/>
            <person name="Tritt A."/>
            <person name="Adam C."/>
            <person name="Daum C."/>
            <person name="Floudas D."/>
            <person name="Sun H."/>
            <person name="Yadav J.S."/>
            <person name="Pangilinan J."/>
            <person name="Larsson K.H."/>
            <person name="Matsuura K."/>
            <person name="Barry K."/>
            <person name="Labutti K."/>
            <person name="Kuo R."/>
            <person name="Ohm R.A."/>
            <person name="Bhattacharya S.S."/>
            <person name="Shirouzu T."/>
            <person name="Yoshinaga Y."/>
            <person name="Martin F.M."/>
            <person name="Grigoriev I.V."/>
            <person name="Hibbett D.S."/>
        </authorList>
    </citation>
    <scope>NUCLEOTIDE SEQUENCE [LARGE SCALE GENOMIC DNA]</scope>
    <source>
        <strain evidence="1 2">CBS 109695</strain>
    </source>
</reference>
<organism evidence="1 2">
    <name type="scientific">Athelia psychrophila</name>
    <dbReference type="NCBI Taxonomy" id="1759441"/>
    <lineage>
        <taxon>Eukaryota</taxon>
        <taxon>Fungi</taxon>
        <taxon>Dikarya</taxon>
        <taxon>Basidiomycota</taxon>
        <taxon>Agaricomycotina</taxon>
        <taxon>Agaricomycetes</taxon>
        <taxon>Agaricomycetidae</taxon>
        <taxon>Atheliales</taxon>
        <taxon>Atheliaceae</taxon>
        <taxon>Athelia</taxon>
    </lineage>
</organism>
<protein>
    <submittedName>
        <fullName evidence="1">Uncharacterized protein</fullName>
    </submittedName>
</protein>
<evidence type="ECO:0000313" key="1">
    <source>
        <dbReference type="EMBL" id="KZP16260.1"/>
    </source>
</evidence>
<feature type="non-terminal residue" evidence="1">
    <location>
        <position position="83"/>
    </location>
</feature>
<accession>A0A166EYT9</accession>
<keyword evidence="2" id="KW-1185">Reference proteome</keyword>